<gene>
    <name evidence="1" type="ORF">SAMN02745131_01301</name>
</gene>
<dbReference type="PROSITE" id="PS51257">
    <property type="entry name" value="PROKAR_LIPOPROTEIN"/>
    <property type="match status" value="1"/>
</dbReference>
<evidence type="ECO:0000313" key="2">
    <source>
        <dbReference type="Proteomes" id="UP000184048"/>
    </source>
</evidence>
<organism evidence="1 2">
    <name type="scientific">Flavisolibacter ginsengisoli DSM 18119</name>
    <dbReference type="NCBI Taxonomy" id="1121884"/>
    <lineage>
        <taxon>Bacteria</taxon>
        <taxon>Pseudomonadati</taxon>
        <taxon>Bacteroidota</taxon>
        <taxon>Chitinophagia</taxon>
        <taxon>Chitinophagales</taxon>
        <taxon>Chitinophagaceae</taxon>
        <taxon>Flavisolibacter</taxon>
    </lineage>
</organism>
<evidence type="ECO:0000313" key="1">
    <source>
        <dbReference type="EMBL" id="SHE87421.1"/>
    </source>
</evidence>
<dbReference type="Proteomes" id="UP000184048">
    <property type="component" value="Unassembled WGS sequence"/>
</dbReference>
<dbReference type="AlphaFoldDB" id="A0A1M4X1P2"/>
<accession>A0A1M4X1P2</accession>
<keyword evidence="2" id="KW-1185">Reference proteome</keyword>
<sequence>MEIIAKLIVCSIAIGCGCFTSSCYGQTDTSDAQILSKITVMSEVVIRNDLDVVNFLQRVKNDSSFYKAFKNLHLVGYTSINDIKMLDKTGNINASLYSKTKQHRLNNCREMEVLQQQTKGDIMDYYTAELYSSLFFTKGRVCNETNIVNGIERRVKEKSGIEKHKEQLKMLFFDPGKKIPGIPFMGDKVDIFDPGMSRYYNYLIDMGEMSGQNCYVFSIRAKDELSAPDRDKIVFDGITTWFNAKTMEIVARNYDLSYNTPLYDFNVHMEVQMTKFDEWLVPQVLRYNGNWKVLFKKRERGTFTATLFDFEKG</sequence>
<proteinExistence type="predicted"/>
<name>A0A1M4X1P2_9BACT</name>
<protein>
    <submittedName>
        <fullName evidence="1">Uncharacterized protein</fullName>
    </submittedName>
</protein>
<dbReference type="RefSeq" id="WP_245793025.1">
    <property type="nucleotide sequence ID" value="NZ_FQUU01000004.1"/>
</dbReference>
<reference evidence="1 2" key="1">
    <citation type="submission" date="2016-11" db="EMBL/GenBank/DDBJ databases">
        <authorList>
            <person name="Jaros S."/>
            <person name="Januszkiewicz K."/>
            <person name="Wedrychowicz H."/>
        </authorList>
    </citation>
    <scope>NUCLEOTIDE SEQUENCE [LARGE SCALE GENOMIC DNA]</scope>
    <source>
        <strain evidence="1 2">DSM 18119</strain>
    </source>
</reference>
<dbReference type="STRING" id="1121884.SAMN02745131_01301"/>
<dbReference type="EMBL" id="FQUU01000004">
    <property type="protein sequence ID" value="SHE87421.1"/>
    <property type="molecule type" value="Genomic_DNA"/>
</dbReference>